<name>W1XA59_9ZZZZ</name>
<evidence type="ECO:0000256" key="1">
    <source>
        <dbReference type="SAM" id="Phobius"/>
    </source>
</evidence>
<accession>W1XA59</accession>
<protein>
    <submittedName>
        <fullName evidence="2">Uncharacterized protein</fullName>
    </submittedName>
</protein>
<proteinExistence type="predicted"/>
<gene>
    <name evidence="2" type="ORF">Q604_UNBC17696G0001</name>
</gene>
<keyword evidence="1" id="KW-0812">Transmembrane</keyword>
<evidence type="ECO:0000313" key="2">
    <source>
        <dbReference type="EMBL" id="ETJ25694.1"/>
    </source>
</evidence>
<reference evidence="2" key="1">
    <citation type="submission" date="2013-12" db="EMBL/GenBank/DDBJ databases">
        <title>A Varibaculum cambriense genome reconstructed from a premature infant gut community with otherwise low bacterial novelty that shifts toward anaerobic metabolism during the third week of life.</title>
        <authorList>
            <person name="Brown C.T."/>
            <person name="Sharon I."/>
            <person name="Thomas B.C."/>
            <person name="Castelle C.J."/>
            <person name="Morowitz M.J."/>
            <person name="Banfield J.F."/>
        </authorList>
    </citation>
    <scope>NUCLEOTIDE SEQUENCE</scope>
</reference>
<organism evidence="2">
    <name type="scientific">human gut metagenome</name>
    <dbReference type="NCBI Taxonomy" id="408170"/>
    <lineage>
        <taxon>unclassified sequences</taxon>
        <taxon>metagenomes</taxon>
        <taxon>organismal metagenomes</taxon>
    </lineage>
</organism>
<feature type="non-terminal residue" evidence="2">
    <location>
        <position position="36"/>
    </location>
</feature>
<dbReference type="EMBL" id="AZMM01017696">
    <property type="protein sequence ID" value="ETJ25694.1"/>
    <property type="molecule type" value="Genomic_DNA"/>
</dbReference>
<dbReference type="AlphaFoldDB" id="W1XA59"/>
<sequence>MIFFYCIEFLLCTVLLITLNMSYNGILLVVIADIIY</sequence>
<comment type="caution">
    <text evidence="2">The sequence shown here is derived from an EMBL/GenBank/DDBJ whole genome shotgun (WGS) entry which is preliminary data.</text>
</comment>
<keyword evidence="1" id="KW-1133">Transmembrane helix</keyword>
<keyword evidence="1" id="KW-0472">Membrane</keyword>
<feature type="transmembrane region" description="Helical" evidence="1">
    <location>
        <begin position="9"/>
        <end position="35"/>
    </location>
</feature>